<sequence>MSSNTHLVYKTSFCPVFRFRYVTVSPTSGNFVPKFNQRKLVRARNMKSER</sequence>
<reference evidence="1" key="1">
    <citation type="journal article" date="2017" name="Nature">
        <title>The sunflower genome provides insights into oil metabolism, flowering and Asterid evolution.</title>
        <authorList>
            <person name="Badouin H."/>
            <person name="Gouzy J."/>
            <person name="Grassa C.J."/>
            <person name="Murat F."/>
            <person name="Staton S.E."/>
            <person name="Cottret L."/>
            <person name="Lelandais-Briere C."/>
            <person name="Owens G.L."/>
            <person name="Carrere S."/>
            <person name="Mayjonade B."/>
            <person name="Legrand L."/>
            <person name="Gill N."/>
            <person name="Kane N.C."/>
            <person name="Bowers J.E."/>
            <person name="Hubner S."/>
            <person name="Bellec A."/>
            <person name="Berard A."/>
            <person name="Berges H."/>
            <person name="Blanchet N."/>
            <person name="Boniface M.C."/>
            <person name="Brunel D."/>
            <person name="Catrice O."/>
            <person name="Chaidir N."/>
            <person name="Claudel C."/>
            <person name="Donnadieu C."/>
            <person name="Faraut T."/>
            <person name="Fievet G."/>
            <person name="Helmstetter N."/>
            <person name="King M."/>
            <person name="Knapp S.J."/>
            <person name="Lai Z."/>
            <person name="Le Paslier M.C."/>
            <person name="Lippi Y."/>
            <person name="Lorenzon L."/>
            <person name="Mandel J.R."/>
            <person name="Marage G."/>
            <person name="Marchand G."/>
            <person name="Marquand E."/>
            <person name="Bret-Mestries E."/>
            <person name="Morien E."/>
            <person name="Nambeesan S."/>
            <person name="Nguyen T."/>
            <person name="Pegot-Espagnet P."/>
            <person name="Pouilly N."/>
            <person name="Raftis F."/>
            <person name="Sallet E."/>
            <person name="Schiex T."/>
            <person name="Thomas J."/>
            <person name="Vandecasteele C."/>
            <person name="Vares D."/>
            <person name="Vear F."/>
            <person name="Vautrin S."/>
            <person name="Crespi M."/>
            <person name="Mangin B."/>
            <person name="Burke J.M."/>
            <person name="Salse J."/>
            <person name="Munos S."/>
            <person name="Vincourt P."/>
            <person name="Rieseberg L.H."/>
            <person name="Langlade N.B."/>
        </authorList>
    </citation>
    <scope>NUCLEOTIDE SEQUENCE</scope>
    <source>
        <tissue evidence="1">Leaves</tissue>
    </source>
</reference>
<accession>A0A9K3NN20</accession>
<dbReference type="Gramene" id="mRNA:HanXRQr2_Chr05g0206871">
    <property type="protein sequence ID" value="mRNA:HanXRQr2_Chr05g0206871"/>
    <property type="gene ID" value="HanXRQr2_Chr05g0206871"/>
</dbReference>
<dbReference type="EMBL" id="MNCJ02000320">
    <property type="protein sequence ID" value="KAF5805238.1"/>
    <property type="molecule type" value="Genomic_DNA"/>
</dbReference>
<name>A0A9K3NN20_HELAN</name>
<evidence type="ECO:0000313" key="2">
    <source>
        <dbReference type="Proteomes" id="UP000215914"/>
    </source>
</evidence>
<gene>
    <name evidence="1" type="ORF">HanXRQr2_Chr05g0206871</name>
</gene>
<comment type="caution">
    <text evidence="1">The sequence shown here is derived from an EMBL/GenBank/DDBJ whole genome shotgun (WGS) entry which is preliminary data.</text>
</comment>
<protein>
    <submittedName>
        <fullName evidence="1">Uncharacterized protein</fullName>
    </submittedName>
</protein>
<keyword evidence="2" id="KW-1185">Reference proteome</keyword>
<reference evidence="1" key="2">
    <citation type="submission" date="2020-06" db="EMBL/GenBank/DDBJ databases">
        <title>Helianthus annuus Genome sequencing and assembly Release 2.</title>
        <authorList>
            <person name="Gouzy J."/>
            <person name="Langlade N."/>
            <person name="Munos S."/>
        </authorList>
    </citation>
    <scope>NUCLEOTIDE SEQUENCE</scope>
    <source>
        <tissue evidence="1">Leaves</tissue>
    </source>
</reference>
<organism evidence="1 2">
    <name type="scientific">Helianthus annuus</name>
    <name type="common">Common sunflower</name>
    <dbReference type="NCBI Taxonomy" id="4232"/>
    <lineage>
        <taxon>Eukaryota</taxon>
        <taxon>Viridiplantae</taxon>
        <taxon>Streptophyta</taxon>
        <taxon>Embryophyta</taxon>
        <taxon>Tracheophyta</taxon>
        <taxon>Spermatophyta</taxon>
        <taxon>Magnoliopsida</taxon>
        <taxon>eudicotyledons</taxon>
        <taxon>Gunneridae</taxon>
        <taxon>Pentapetalae</taxon>
        <taxon>asterids</taxon>
        <taxon>campanulids</taxon>
        <taxon>Asterales</taxon>
        <taxon>Asteraceae</taxon>
        <taxon>Asteroideae</taxon>
        <taxon>Heliantheae alliance</taxon>
        <taxon>Heliantheae</taxon>
        <taxon>Helianthus</taxon>
    </lineage>
</organism>
<evidence type="ECO:0000313" key="1">
    <source>
        <dbReference type="EMBL" id="KAF5805238.1"/>
    </source>
</evidence>
<dbReference type="Proteomes" id="UP000215914">
    <property type="component" value="Unassembled WGS sequence"/>
</dbReference>
<proteinExistence type="predicted"/>
<dbReference type="AlphaFoldDB" id="A0A9K3NN20"/>